<dbReference type="UniPathway" id="UPA00988"/>
<keyword evidence="5" id="KW-1185">Reference proteome</keyword>
<reference evidence="4 5" key="1">
    <citation type="journal article" date="2009" name="Science">
        <title>Green evolution and dynamic adaptations revealed by genomes of the marine picoeukaryotes Micromonas.</title>
        <authorList>
            <person name="Worden A.Z."/>
            <person name="Lee J.H."/>
            <person name="Mock T."/>
            <person name="Rouze P."/>
            <person name="Simmons M.P."/>
            <person name="Aerts A.L."/>
            <person name="Allen A.E."/>
            <person name="Cuvelier M.L."/>
            <person name="Derelle E."/>
            <person name="Everett M.V."/>
            <person name="Foulon E."/>
            <person name="Grimwood J."/>
            <person name="Gundlach H."/>
            <person name="Henrissat B."/>
            <person name="Napoli C."/>
            <person name="McDonald S.M."/>
            <person name="Parker M.S."/>
            <person name="Rombauts S."/>
            <person name="Salamov A."/>
            <person name="Von Dassow P."/>
            <person name="Badger J.H."/>
            <person name="Coutinho P.M."/>
            <person name="Demir E."/>
            <person name="Dubchak I."/>
            <person name="Gentemann C."/>
            <person name="Eikrem W."/>
            <person name="Gready J.E."/>
            <person name="John U."/>
            <person name="Lanier W."/>
            <person name="Lindquist E.A."/>
            <person name="Lucas S."/>
            <person name="Mayer K.F."/>
            <person name="Moreau H."/>
            <person name="Not F."/>
            <person name="Otillar R."/>
            <person name="Panaud O."/>
            <person name="Pangilinan J."/>
            <person name="Paulsen I."/>
            <person name="Piegu B."/>
            <person name="Poliakov A."/>
            <person name="Robbens S."/>
            <person name="Schmutz J."/>
            <person name="Toulza E."/>
            <person name="Wyss T."/>
            <person name="Zelensky A."/>
            <person name="Zhou K."/>
            <person name="Armbrust E.V."/>
            <person name="Bhattacharya D."/>
            <person name="Goodenough U.W."/>
            <person name="Van de Peer Y."/>
            <person name="Grigoriev I.V."/>
        </authorList>
    </citation>
    <scope>NUCLEOTIDE SEQUENCE [LARGE SCALE GENOMIC DNA]</scope>
    <source>
        <strain evidence="4 5">CCMP1545</strain>
    </source>
</reference>
<dbReference type="OMA" id="HRDACAW"/>
<dbReference type="GO" id="GO:0002098">
    <property type="term" value="P:tRNA wobble uridine modification"/>
    <property type="evidence" value="ECO:0007669"/>
    <property type="project" value="InterPro"/>
</dbReference>
<dbReference type="PANTHER" id="PTHR16184">
    <property type="entry name" value="ELONGATOR COMPLEX PROTEIN 6"/>
    <property type="match status" value="1"/>
</dbReference>
<evidence type="ECO:0000313" key="4">
    <source>
        <dbReference type="EMBL" id="EEH52381.1"/>
    </source>
</evidence>
<accession>C1N5Z6</accession>
<protein>
    <submittedName>
        <fullName evidence="4">Predicted protein</fullName>
    </submittedName>
</protein>
<dbReference type="InterPro" id="IPR018627">
    <property type="entry name" value="ELP6"/>
</dbReference>
<dbReference type="AlphaFoldDB" id="C1N5Z6"/>
<dbReference type="GO" id="GO:0033588">
    <property type="term" value="C:elongator holoenzyme complex"/>
    <property type="evidence" value="ECO:0007669"/>
    <property type="project" value="InterPro"/>
</dbReference>
<dbReference type="KEGG" id="mpp:MICPUCDRAFT_53104"/>
<dbReference type="Gene3D" id="3.40.50.300">
    <property type="entry name" value="P-loop containing nucleotide triphosphate hydrolases"/>
    <property type="match status" value="1"/>
</dbReference>
<dbReference type="PANTHER" id="PTHR16184:SF6">
    <property type="entry name" value="ELONGATOR COMPLEX PROTEIN 6"/>
    <property type="match status" value="1"/>
</dbReference>
<comment type="pathway">
    <text evidence="1">tRNA modification; 5-methoxycarbonylmethyl-2-thiouridine-tRNA biosynthesis.</text>
</comment>
<dbReference type="GeneID" id="9688888"/>
<dbReference type="InterPro" id="IPR027417">
    <property type="entry name" value="P-loop_NTPase"/>
</dbReference>
<feature type="region of interest" description="Disordered" evidence="3">
    <location>
        <begin position="188"/>
        <end position="207"/>
    </location>
</feature>
<evidence type="ECO:0000256" key="3">
    <source>
        <dbReference type="SAM" id="MobiDB-lite"/>
    </source>
</evidence>
<proteinExistence type="inferred from homology"/>
<name>C1N5Z6_MICPC</name>
<dbReference type="STRING" id="564608.C1N5Z6"/>
<sequence>MNVDAALGVRGDVLPRGALVLVTDTVETSAEFVVSHFLRRALAASDAARAAADAADGGGGGGEWKTCLVTSERCVAHHANAMRKWGRNLRADVKDGKLVVVDAHDSTPGWATTRARGGDGDGDGDAVIDESSPAKDVYEQIARALGLNDGAGDEDGGASSSSSSSSAAAASRVVVFDGVDAIAEAEESLERRRGRRGDRTRAPVTSRGRVHAMVRSLLAHDSGVAVVALAHADAAGGEAIESGGWLRRLTSDADVVARVEALPSGVASDVHGLITATHRTGRMLPPPGDGDGDAARAGEASARFRLTELGAELTRVIRSRAVAADATA</sequence>
<evidence type="ECO:0000256" key="2">
    <source>
        <dbReference type="ARBA" id="ARBA00008837"/>
    </source>
</evidence>
<organism evidence="5">
    <name type="scientific">Micromonas pusilla (strain CCMP1545)</name>
    <name type="common">Picoplanktonic green alga</name>
    <dbReference type="NCBI Taxonomy" id="564608"/>
    <lineage>
        <taxon>Eukaryota</taxon>
        <taxon>Viridiplantae</taxon>
        <taxon>Chlorophyta</taxon>
        <taxon>Mamiellophyceae</taxon>
        <taxon>Mamiellales</taxon>
        <taxon>Mamiellaceae</taxon>
        <taxon>Micromonas</taxon>
    </lineage>
</organism>
<dbReference type="RefSeq" id="XP_003063245.1">
    <property type="nucleotide sequence ID" value="XM_003063199.1"/>
</dbReference>
<evidence type="ECO:0000313" key="5">
    <source>
        <dbReference type="Proteomes" id="UP000001876"/>
    </source>
</evidence>
<dbReference type="Proteomes" id="UP000001876">
    <property type="component" value="Unassembled WGS sequence"/>
</dbReference>
<gene>
    <name evidence="4" type="ORF">MICPUCDRAFT_53104</name>
</gene>
<dbReference type="EMBL" id="GG663748">
    <property type="protein sequence ID" value="EEH52381.1"/>
    <property type="molecule type" value="Genomic_DNA"/>
</dbReference>
<comment type="similarity">
    <text evidence="2">Belongs to the ELP6 family.</text>
</comment>
<dbReference type="OrthoDB" id="10650788at2759"/>
<evidence type="ECO:0000256" key="1">
    <source>
        <dbReference type="ARBA" id="ARBA00005043"/>
    </source>
</evidence>